<accession>B1YC66</accession>
<gene>
    <name evidence="1" type="ordered locus">Tneu_2006</name>
</gene>
<dbReference type="RefSeq" id="WP_012351339.1">
    <property type="nucleotide sequence ID" value="NC_010525.1"/>
</dbReference>
<dbReference type="HOGENOM" id="CLU_2730566_0_0_2"/>
<name>B1YC66_PYRNV</name>
<organism evidence="1 2">
    <name type="scientific">Pyrobaculum neutrophilum (strain DSM 2338 / JCM 9278 / NBRC 100436 / V24Sta)</name>
    <name type="common">Thermoproteus neutrophilus</name>
    <dbReference type="NCBI Taxonomy" id="444157"/>
    <lineage>
        <taxon>Archaea</taxon>
        <taxon>Thermoproteota</taxon>
        <taxon>Thermoprotei</taxon>
        <taxon>Thermoproteales</taxon>
        <taxon>Thermoproteaceae</taxon>
        <taxon>Pyrobaculum</taxon>
    </lineage>
</organism>
<dbReference type="STRING" id="444157.Tneu_2006"/>
<evidence type="ECO:0000313" key="1">
    <source>
        <dbReference type="EMBL" id="ACB40920.1"/>
    </source>
</evidence>
<dbReference type="Proteomes" id="UP000001694">
    <property type="component" value="Chromosome"/>
</dbReference>
<dbReference type="AlphaFoldDB" id="B1YC66"/>
<dbReference type="OrthoDB" id="28190at2157"/>
<protein>
    <submittedName>
        <fullName evidence="1">Uncharacterized protein</fullName>
    </submittedName>
</protein>
<dbReference type="KEGG" id="tne:Tneu_2006"/>
<proteinExistence type="predicted"/>
<keyword evidence="2" id="KW-1185">Reference proteome</keyword>
<dbReference type="EMBL" id="CP001014">
    <property type="protein sequence ID" value="ACB40920.1"/>
    <property type="molecule type" value="Genomic_DNA"/>
</dbReference>
<dbReference type="GeneID" id="6165419"/>
<sequence>MGTCTVVWRGEKYRVECSPSHLLSVATKIAEAECIPYFEVYRWLLTALDGRYRTTADVVNRLLTEK</sequence>
<reference evidence="1" key="1">
    <citation type="submission" date="2008-03" db="EMBL/GenBank/DDBJ databases">
        <title>Complete sequence of Thermoproteus neutrophilus V24Sta.</title>
        <authorList>
            <consortium name="US DOE Joint Genome Institute"/>
            <person name="Copeland A."/>
            <person name="Lucas S."/>
            <person name="Lapidus A."/>
            <person name="Glavina del Rio T."/>
            <person name="Dalin E."/>
            <person name="Tice H."/>
            <person name="Bruce D."/>
            <person name="Goodwin L."/>
            <person name="Pitluck S."/>
            <person name="Sims D."/>
            <person name="Brettin T."/>
            <person name="Detter J.C."/>
            <person name="Han C."/>
            <person name="Kuske C.R."/>
            <person name="Schmutz J."/>
            <person name="Larimer F."/>
            <person name="Land M."/>
            <person name="Hauser L."/>
            <person name="Kyrpides N."/>
            <person name="Mikhailova N."/>
            <person name="Biddle J.F."/>
            <person name="Zhang Z."/>
            <person name="Fitz-Gibbon S.T."/>
            <person name="Lowe T.M."/>
            <person name="Saltikov C."/>
            <person name="House C.H."/>
            <person name="Richardson P."/>
        </authorList>
    </citation>
    <scope>NUCLEOTIDE SEQUENCE [LARGE SCALE GENOMIC DNA]</scope>
    <source>
        <strain evidence="1">V24Sta</strain>
    </source>
</reference>
<evidence type="ECO:0000313" key="2">
    <source>
        <dbReference type="Proteomes" id="UP000001694"/>
    </source>
</evidence>
<dbReference type="eggNOG" id="arCOG05451">
    <property type="taxonomic scope" value="Archaea"/>
</dbReference>